<organism evidence="4 5">
    <name type="scientific">Cardamine amara subsp. amara</name>
    <dbReference type="NCBI Taxonomy" id="228776"/>
    <lineage>
        <taxon>Eukaryota</taxon>
        <taxon>Viridiplantae</taxon>
        <taxon>Streptophyta</taxon>
        <taxon>Embryophyta</taxon>
        <taxon>Tracheophyta</taxon>
        <taxon>Spermatophyta</taxon>
        <taxon>Magnoliopsida</taxon>
        <taxon>eudicotyledons</taxon>
        <taxon>Gunneridae</taxon>
        <taxon>Pentapetalae</taxon>
        <taxon>rosids</taxon>
        <taxon>malvids</taxon>
        <taxon>Brassicales</taxon>
        <taxon>Brassicaceae</taxon>
        <taxon>Cardamineae</taxon>
        <taxon>Cardamine</taxon>
    </lineage>
</organism>
<comment type="caution">
    <text evidence="4">The sequence shown here is derived from an EMBL/GenBank/DDBJ whole genome shotgun (WGS) entry which is preliminary data.</text>
</comment>
<dbReference type="GO" id="GO:0003723">
    <property type="term" value="F:RNA binding"/>
    <property type="evidence" value="ECO:0007669"/>
    <property type="project" value="UniProtKB-UniRule"/>
</dbReference>
<reference evidence="4 5" key="1">
    <citation type="submission" date="2024-04" db="EMBL/GenBank/DDBJ databases">
        <title>Genome assembly C_amara_ONT_v2.</title>
        <authorList>
            <person name="Yant L."/>
            <person name="Moore C."/>
            <person name="Slenker M."/>
        </authorList>
    </citation>
    <scope>NUCLEOTIDE SEQUENCE [LARGE SCALE GENOMIC DNA]</scope>
    <source>
        <tissue evidence="4">Leaf</tissue>
    </source>
</reference>
<dbReference type="InterPro" id="IPR000504">
    <property type="entry name" value="RRM_dom"/>
</dbReference>
<evidence type="ECO:0000256" key="1">
    <source>
        <dbReference type="ARBA" id="ARBA00022884"/>
    </source>
</evidence>
<keyword evidence="5" id="KW-1185">Reference proteome</keyword>
<sequence>MKGFEFLDSSDPSGPRSRFSRICVEGYDTSLYEYDLELALIKHFSSCGEIIHIYVPRNFEEGILRRYAFIDIAGEGALEKALELSGSYVDVGGWQVFAKESPYQGEYIDPGWAAVSKKHFNSQHMVTVMGYDTSLPVIDLQIGLSKHFSSCGEVTRVTILPNVRRALIYIRGVEGAAEKALELSSGRDVGGCNITVTGVMQPRGPIKNFPTSNRASPMMKALMMKNKMKNQMKDQMTTE</sequence>
<accession>A0ABD1AW56</accession>
<dbReference type="EMBL" id="JBANAX010000385">
    <property type="protein sequence ID" value="KAL1210986.1"/>
    <property type="molecule type" value="Genomic_DNA"/>
</dbReference>
<proteinExistence type="predicted"/>
<dbReference type="Proteomes" id="UP001558713">
    <property type="component" value="Unassembled WGS sequence"/>
</dbReference>
<keyword evidence="1 2" id="KW-0694">RNA-binding</keyword>
<evidence type="ECO:0000313" key="4">
    <source>
        <dbReference type="EMBL" id="KAL1210986.1"/>
    </source>
</evidence>
<dbReference type="InterPro" id="IPR035979">
    <property type="entry name" value="RBD_domain_sf"/>
</dbReference>
<gene>
    <name evidence="4" type="ORF">V5N11_035788</name>
</gene>
<name>A0ABD1AW56_CARAN</name>
<dbReference type="Gene3D" id="3.30.70.330">
    <property type="match status" value="1"/>
</dbReference>
<evidence type="ECO:0000256" key="2">
    <source>
        <dbReference type="PROSITE-ProRule" id="PRU00176"/>
    </source>
</evidence>
<dbReference type="PROSITE" id="PS50102">
    <property type="entry name" value="RRM"/>
    <property type="match status" value="1"/>
</dbReference>
<feature type="domain" description="RRM" evidence="3">
    <location>
        <begin position="20"/>
        <end position="103"/>
    </location>
</feature>
<evidence type="ECO:0000259" key="3">
    <source>
        <dbReference type="PROSITE" id="PS50102"/>
    </source>
</evidence>
<dbReference type="InterPro" id="IPR012677">
    <property type="entry name" value="Nucleotide-bd_a/b_plait_sf"/>
</dbReference>
<dbReference type="PANTHER" id="PTHR23236:SF103">
    <property type="entry name" value="RNA-BINDING (RRM_RBD_RNP MOTIFS) FAMILY PROTEIN"/>
    <property type="match status" value="1"/>
</dbReference>
<dbReference type="PANTHER" id="PTHR23236">
    <property type="entry name" value="EUKARYOTIC TRANSLATION INITIATION FACTOR 4B/4H"/>
    <property type="match status" value="1"/>
</dbReference>
<dbReference type="AlphaFoldDB" id="A0ABD1AW56"/>
<dbReference type="SUPFAM" id="SSF54928">
    <property type="entry name" value="RNA-binding domain, RBD"/>
    <property type="match status" value="1"/>
</dbReference>
<protein>
    <submittedName>
        <fullName evidence="4">Nucleolin 2</fullName>
    </submittedName>
</protein>
<dbReference type="Pfam" id="PF14605">
    <property type="entry name" value="Nup35_RRM_2"/>
    <property type="match status" value="1"/>
</dbReference>
<evidence type="ECO:0000313" key="5">
    <source>
        <dbReference type="Proteomes" id="UP001558713"/>
    </source>
</evidence>